<dbReference type="AlphaFoldDB" id="X1AM93"/>
<sequence length="104" mass="11039">MAPTMVPSGAFMGAAQNGPEGIAAFEKEKPDIVITDIKMPGMDGIEVLKKIKDLNTDTEVIIITGHGDIENAIEALKHGASDFINKPAVRLPVQPGTIRLPAFC</sequence>
<gene>
    <name evidence="4" type="ORF">S01H4_15616</name>
</gene>
<organism evidence="4">
    <name type="scientific">marine sediment metagenome</name>
    <dbReference type="NCBI Taxonomy" id="412755"/>
    <lineage>
        <taxon>unclassified sequences</taxon>
        <taxon>metagenomes</taxon>
        <taxon>ecological metagenomes</taxon>
    </lineage>
</organism>
<dbReference type="CDD" id="cd17536">
    <property type="entry name" value="REC_YesN-like"/>
    <property type="match status" value="1"/>
</dbReference>
<evidence type="ECO:0000259" key="3">
    <source>
        <dbReference type="PROSITE" id="PS50110"/>
    </source>
</evidence>
<dbReference type="PANTHER" id="PTHR44591:SF14">
    <property type="entry name" value="PROTEIN PILG"/>
    <property type="match status" value="1"/>
</dbReference>
<evidence type="ECO:0000256" key="1">
    <source>
        <dbReference type="ARBA" id="ARBA00022553"/>
    </source>
</evidence>
<dbReference type="PANTHER" id="PTHR44591">
    <property type="entry name" value="STRESS RESPONSE REGULATOR PROTEIN 1"/>
    <property type="match status" value="1"/>
</dbReference>
<accession>X1AM93</accession>
<dbReference type="InterPro" id="IPR050595">
    <property type="entry name" value="Bact_response_regulator"/>
</dbReference>
<evidence type="ECO:0000313" key="4">
    <source>
        <dbReference type="EMBL" id="GAG70587.1"/>
    </source>
</evidence>
<dbReference type="SMART" id="SM00448">
    <property type="entry name" value="REC"/>
    <property type="match status" value="1"/>
</dbReference>
<dbReference type="PROSITE" id="PS50110">
    <property type="entry name" value="RESPONSE_REGULATORY"/>
    <property type="match status" value="1"/>
</dbReference>
<dbReference type="InterPro" id="IPR011006">
    <property type="entry name" value="CheY-like_superfamily"/>
</dbReference>
<proteinExistence type="predicted"/>
<dbReference type="InterPro" id="IPR013785">
    <property type="entry name" value="Aldolase_TIM"/>
</dbReference>
<keyword evidence="2" id="KW-0902">Two-component regulatory system</keyword>
<dbReference type="GO" id="GO:0000160">
    <property type="term" value="P:phosphorelay signal transduction system"/>
    <property type="evidence" value="ECO:0007669"/>
    <property type="project" value="UniProtKB-KW"/>
</dbReference>
<dbReference type="InterPro" id="IPR001789">
    <property type="entry name" value="Sig_transdc_resp-reg_receiver"/>
</dbReference>
<dbReference type="Gene3D" id="3.20.20.70">
    <property type="entry name" value="Aldolase class I"/>
    <property type="match status" value="1"/>
</dbReference>
<dbReference type="Pfam" id="PF00072">
    <property type="entry name" value="Response_reg"/>
    <property type="match status" value="1"/>
</dbReference>
<reference evidence="4" key="1">
    <citation type="journal article" date="2014" name="Front. Microbiol.">
        <title>High frequency of phylogenetically diverse reductive dehalogenase-homologous genes in deep subseafloor sedimentary metagenomes.</title>
        <authorList>
            <person name="Kawai M."/>
            <person name="Futagami T."/>
            <person name="Toyoda A."/>
            <person name="Takaki Y."/>
            <person name="Nishi S."/>
            <person name="Hori S."/>
            <person name="Arai W."/>
            <person name="Tsubouchi T."/>
            <person name="Morono Y."/>
            <person name="Uchiyama I."/>
            <person name="Ito T."/>
            <person name="Fujiyama A."/>
            <person name="Inagaki F."/>
            <person name="Takami H."/>
        </authorList>
    </citation>
    <scope>NUCLEOTIDE SEQUENCE</scope>
    <source>
        <strain evidence="4">Expedition CK06-06</strain>
    </source>
</reference>
<feature type="domain" description="Response regulatory" evidence="3">
    <location>
        <begin position="1"/>
        <end position="101"/>
    </location>
</feature>
<dbReference type="EMBL" id="BART01006841">
    <property type="protein sequence ID" value="GAG70587.1"/>
    <property type="molecule type" value="Genomic_DNA"/>
</dbReference>
<keyword evidence="1" id="KW-0597">Phosphoprotein</keyword>
<protein>
    <recommendedName>
        <fullName evidence="3">Response regulatory domain-containing protein</fullName>
    </recommendedName>
</protein>
<evidence type="ECO:0000256" key="2">
    <source>
        <dbReference type="ARBA" id="ARBA00023012"/>
    </source>
</evidence>
<dbReference type="SUPFAM" id="SSF52172">
    <property type="entry name" value="CheY-like"/>
    <property type="match status" value="1"/>
</dbReference>
<comment type="caution">
    <text evidence="4">The sequence shown here is derived from an EMBL/GenBank/DDBJ whole genome shotgun (WGS) entry which is preliminary data.</text>
</comment>
<name>X1AM93_9ZZZZ</name>